<accession>A0ABS7Z740</accession>
<gene>
    <name evidence="2" type="ORF">IPZ78_12655</name>
</gene>
<name>A0ABS7Z740_9SPHI</name>
<keyword evidence="3" id="KW-1185">Reference proteome</keyword>
<dbReference type="EMBL" id="JADEYP010000025">
    <property type="protein sequence ID" value="MCA5006000.1"/>
    <property type="molecule type" value="Genomic_DNA"/>
</dbReference>
<feature type="region of interest" description="Disordered" evidence="1">
    <location>
        <begin position="145"/>
        <end position="175"/>
    </location>
</feature>
<dbReference type="Proteomes" id="UP001165302">
    <property type="component" value="Unassembled WGS sequence"/>
</dbReference>
<evidence type="ECO:0000256" key="1">
    <source>
        <dbReference type="SAM" id="MobiDB-lite"/>
    </source>
</evidence>
<evidence type="ECO:0000313" key="2">
    <source>
        <dbReference type="EMBL" id="MCA5006000.1"/>
    </source>
</evidence>
<evidence type="ECO:0000313" key="3">
    <source>
        <dbReference type="Proteomes" id="UP001165302"/>
    </source>
</evidence>
<protein>
    <submittedName>
        <fullName evidence="2">Uncharacterized protein</fullName>
    </submittedName>
</protein>
<proteinExistence type="predicted"/>
<dbReference type="RefSeq" id="WP_225554280.1">
    <property type="nucleotide sequence ID" value="NZ_JADEYP010000025.1"/>
</dbReference>
<reference evidence="2" key="1">
    <citation type="submission" date="2020-10" db="EMBL/GenBank/DDBJ databases">
        <authorList>
            <person name="Lu T."/>
            <person name="Wang Q."/>
            <person name="Han X."/>
        </authorList>
    </citation>
    <scope>NUCLEOTIDE SEQUENCE</scope>
    <source>
        <strain evidence="2">WQ 366</strain>
    </source>
</reference>
<comment type="caution">
    <text evidence="2">The sequence shown here is derived from an EMBL/GenBank/DDBJ whole genome shotgun (WGS) entry which is preliminary data.</text>
</comment>
<organism evidence="2 3">
    <name type="scientific">Sphingobacterium bovistauri</name>
    <dbReference type="NCBI Taxonomy" id="2781959"/>
    <lineage>
        <taxon>Bacteria</taxon>
        <taxon>Pseudomonadati</taxon>
        <taxon>Bacteroidota</taxon>
        <taxon>Sphingobacteriia</taxon>
        <taxon>Sphingobacteriales</taxon>
        <taxon>Sphingobacteriaceae</taxon>
        <taxon>Sphingobacterium</taxon>
    </lineage>
</organism>
<sequence>MKVNINNSAELKTELVRLSRLRKEQEIYLGDQYTFLRNKIQTPSRVIGAVASNIPGFGLVKDVFSFLGKANSETTASSPSNTKSDWFTKVAKLALPLVLNRTVLKNSGWLKKSLVLLASEGAMGQVSKDKVSSFVGKIANFVRPEKSKKKHKKVKPLEEEEDLPNFGIPPNSETY</sequence>